<keyword evidence="2" id="KW-1185">Reference proteome</keyword>
<comment type="caution">
    <text evidence="1">The sequence shown here is derived from an EMBL/GenBank/DDBJ whole genome shotgun (WGS) entry which is preliminary data.</text>
</comment>
<gene>
    <name evidence="1" type="ORF">MSPICULIGERA_LOCUS11230</name>
</gene>
<dbReference type="Proteomes" id="UP001177023">
    <property type="component" value="Unassembled WGS sequence"/>
</dbReference>
<dbReference type="AlphaFoldDB" id="A0AA36CQX1"/>
<dbReference type="EMBL" id="CATQJA010002608">
    <property type="protein sequence ID" value="CAJ0572854.1"/>
    <property type="molecule type" value="Genomic_DNA"/>
</dbReference>
<evidence type="ECO:0000313" key="1">
    <source>
        <dbReference type="EMBL" id="CAJ0572854.1"/>
    </source>
</evidence>
<name>A0AA36CQX1_9BILA</name>
<proteinExistence type="predicted"/>
<organism evidence="1 2">
    <name type="scientific">Mesorhabditis spiculigera</name>
    <dbReference type="NCBI Taxonomy" id="96644"/>
    <lineage>
        <taxon>Eukaryota</taxon>
        <taxon>Metazoa</taxon>
        <taxon>Ecdysozoa</taxon>
        <taxon>Nematoda</taxon>
        <taxon>Chromadorea</taxon>
        <taxon>Rhabditida</taxon>
        <taxon>Rhabditina</taxon>
        <taxon>Rhabditomorpha</taxon>
        <taxon>Rhabditoidea</taxon>
        <taxon>Rhabditidae</taxon>
        <taxon>Mesorhabditinae</taxon>
        <taxon>Mesorhabditis</taxon>
    </lineage>
</organism>
<sequence length="86" mass="9885">MVLLLIDVCHGSTQLFVSADRRMTVGALLEYLVHEYPTRVPSGGTLFFYEEEMRPHMELRHYSRAKNINLRLEHAIVIGRNVMLAG</sequence>
<protein>
    <submittedName>
        <fullName evidence="1">Uncharacterized protein</fullName>
    </submittedName>
</protein>
<reference evidence="1" key="1">
    <citation type="submission" date="2023-06" db="EMBL/GenBank/DDBJ databases">
        <authorList>
            <person name="Delattre M."/>
        </authorList>
    </citation>
    <scope>NUCLEOTIDE SEQUENCE</scope>
    <source>
        <strain evidence="1">AF72</strain>
    </source>
</reference>
<evidence type="ECO:0000313" key="2">
    <source>
        <dbReference type="Proteomes" id="UP001177023"/>
    </source>
</evidence>
<feature type="non-terminal residue" evidence="1">
    <location>
        <position position="86"/>
    </location>
</feature>
<accession>A0AA36CQX1</accession>